<dbReference type="SUPFAM" id="SSF52540">
    <property type="entry name" value="P-loop containing nucleoside triphosphate hydrolases"/>
    <property type="match status" value="1"/>
</dbReference>
<organism evidence="28 29">
    <name type="scientific">Aureobasidium melanogenum</name>
    <name type="common">Aureobasidium pullulans var. melanogenum</name>
    <dbReference type="NCBI Taxonomy" id="46634"/>
    <lineage>
        <taxon>Eukaryota</taxon>
        <taxon>Fungi</taxon>
        <taxon>Dikarya</taxon>
        <taxon>Ascomycota</taxon>
        <taxon>Pezizomycotina</taxon>
        <taxon>Dothideomycetes</taxon>
        <taxon>Dothideomycetidae</taxon>
        <taxon>Dothideales</taxon>
        <taxon>Saccotheciaceae</taxon>
        <taxon>Aureobasidium</taxon>
    </lineage>
</organism>
<feature type="non-terminal residue" evidence="28">
    <location>
        <position position="2234"/>
    </location>
</feature>
<keyword evidence="8" id="KW-0540">Nuclease</keyword>
<feature type="compositionally biased region" description="Pro residues" evidence="26">
    <location>
        <begin position="428"/>
        <end position="438"/>
    </location>
</feature>
<evidence type="ECO:0000256" key="22">
    <source>
        <dbReference type="ARBA" id="ARBA00023204"/>
    </source>
</evidence>
<feature type="compositionally biased region" description="Polar residues" evidence="26">
    <location>
        <begin position="407"/>
        <end position="422"/>
    </location>
</feature>
<dbReference type="SMART" id="SM00906">
    <property type="entry name" value="Fungal_trans"/>
    <property type="match status" value="1"/>
</dbReference>
<dbReference type="GO" id="GO:0008270">
    <property type="term" value="F:zinc ion binding"/>
    <property type="evidence" value="ECO:0007669"/>
    <property type="project" value="InterPro"/>
</dbReference>
<evidence type="ECO:0000256" key="15">
    <source>
        <dbReference type="ARBA" id="ARBA00022833"/>
    </source>
</evidence>
<feature type="compositionally biased region" description="Low complexity" evidence="26">
    <location>
        <begin position="439"/>
        <end position="454"/>
    </location>
</feature>
<evidence type="ECO:0000256" key="9">
    <source>
        <dbReference type="ARBA" id="ARBA00022723"/>
    </source>
</evidence>
<evidence type="ECO:0000256" key="6">
    <source>
        <dbReference type="ARBA" id="ARBA00022485"/>
    </source>
</evidence>
<keyword evidence="17" id="KW-0408">Iron</keyword>
<feature type="region of interest" description="Disordered" evidence="26">
    <location>
        <begin position="291"/>
        <end position="338"/>
    </location>
</feature>
<keyword evidence="10" id="KW-0547">Nucleotide-binding</keyword>
<sequence>MSSSRQKSFFEQDHGSKSKARWQGNRSFDKNPCTNEATNKPLPSTKPPIQPSTETKSKLKAFEFTRHPDKENPSTITTAPLSPVKHAQAPSSPIKTVQDRPLPSTPAMRLPLADLIGNAEDALRRPTPQEESPVEEIGWIANSSHPDLTPRQRRRRPQSSSPVTSSQNDASDLLDSNLPQSAFKTPRADPAAELWTRYATARNPDETPIEKRIPSLAHLMNDSSPRSAPRTPGGSVGGLRRWASCGLEFPSSRVKRRRVNGIFRDNNNPQDPSVAKPLSRVGMLVEKVQESLAHKDIPSSSSPLPDKGEFPRIHKPTSDHQRSQPPSAHSSQQYSYQHEDAEFDDTDITLDDMADIQPDNTTQNNSMTNTTVMNTIDEDDDEFGDDFGDDLDAEEMENAVSFFESRPGTSNGQFISQPNTCAIAQPDQPSPPSAPAPPQQDQQQKPQTFDLTGFSDDDDDDEFGGSDLDEEQLVQAEIDATQALEASTGASSTTQKSRAIQRYLVKQVIDGQYTDLRGRQQAEKVLLVEDEVHNLNKTITLRQSWLETHCAPGSYVHVVGRFSKTGQITIDDAENLIIVHPDHLISATVIADSFECIRRAVLQDRVKATSRSSEPSVYGSMLHEIFQEAMKANEWEQDSLNELVGKTVGKYLESLFELGHKDTNKAYEHLKSKMPEMSSWAKVFVKTKPGPDALAEDRGGKKIRVSITKLLDVEEHVWSPTYGLKGNIDATVQVLMEDEQGSRALTVPFEVKTGRNTTNTSHRAQTALYTLLLSDRYDLDVIYGLLYYMENSSITRIPAIRHELRHMIMQRNELACYVRERLQLPPMIQDERKCGRCYAKTECFLYHKLAEDGTTESAGVKEKFNELVGKLQPVHQDFFKKWDTLLTKEESELMKFRRELWTMLSTEREKLGRCFSEVVIEKGSMKELEDMTKINRYRYTLVKKEPPPGFSFTESQITIGEPIVISSEKGHFALANGYVIKVSRGRITVAVDRRLHNARQKQADFDTNINQTFSGIMEVGREDEPSQNAEGIEEAPIVYRLDKDEFSNGMATVRNNLLALMDDNIFRSADLRKLIVEDTDPVFKPEPAAYALSGPASQLQINRDQRAAIDKVMSAKDYALVLGMPGTGKTTTIAHIIRALVARGKSVLLTSYTHTAVDNILLKLRDSDASVLRLGTLAKIHPEVQEFAHLAATPKQSMEELEDTYMKPQVVATTCLGVNHQLFQQRVFDYCIVDEASQITLPVCLGPIRMAKTFVLVGDHYQLPPLVQNREAQEGGLDISLFKLLSDRHPESVVNLEHQYRMCEEVQLLSKTLIYSGRLKCGNDAVASRTLNVPTPDGIMRYHSEPQGSWSLDRNLCLGPAQGKCWLSDILSPSRKVVFANTDTLCPVPKETAVGSRIVNATEAQLLTQLVLSLISQGVPPNEIGVIAFYRSQLALLRQLLKSHPEASGVEMHTADKFQGRDKEVVFISCVRSNDTGNVGDLLRDWRRLNVAFTRARSKMVVLGSKETLTSNELLEKFLKLVESNGWIYNLPKLAERGHNFQDVLGVSLATQKTPAKSPCKRDLAGSLEDNEDGKKCRRNPHAQRKGIEDYLSGSPAARSVYHRDNSKINKPFKVPDKPEASTSTITQAVSPQQSTIATTTFTPESADAAKNKDDHVAFHGSTSLFQLPGSVRARVTDKDAEQQEDGSKRESLLNNAWRERAFEKLATTPEPYRYLLDSHWSWIQPLFNFVYRPAFTRDMMTGGQYYSAALFNAMLSHSVRWCKTEPGMQELLAPFDEGAAFFQTAVTNLFDDLRNGQSKVPTVQCLLLLSAQECGRGNRTQAWLYSGMAFRLIDDMGMCIDGQRYTDSTQFSAEDIEIRNRLFWSCYFWDKIVSLYFGRSPMLQNSHVSPPRVIMDDTAEIEIWMPHGLTTANYPPRQAHSISCFIHMCGLAEILNQVLIHFYSPTCDLSSSSALACALEQSSKMRVWWKDLPEHLKINVGVLPRLAPPSHIVTLNCLYHTINILLHRTLLRLSGSNHPSAATSIDQNPLIQCISSSTSIIALFDLFVRTFGDGHIVLSLAYSLYTATSILLLELQASPTNPQRYTMERLSYCLSALERVKKTNPVIATASKLIRKELMVLGLDIHAHTASPSDPAGDPSTRPFHPPRFVPLSTAHQSSHNMPPVSSNLNEQQTVVDGGEEQNMVFMDASYLDNGQVSGGLEYDLLDMSPSTFEAFTQVEPLSTTMNPGFDFF</sequence>
<evidence type="ECO:0000256" key="24">
    <source>
        <dbReference type="ARBA" id="ARBA00023268"/>
    </source>
</evidence>
<evidence type="ECO:0000256" key="20">
    <source>
        <dbReference type="ARBA" id="ARBA00023125"/>
    </source>
</evidence>
<feature type="compositionally biased region" description="Polar residues" evidence="26">
    <location>
        <begin position="32"/>
        <end position="42"/>
    </location>
</feature>
<comment type="subcellular location">
    <subcellularLocation>
        <location evidence="2">Nucleus</location>
    </subcellularLocation>
</comment>
<feature type="compositionally biased region" description="Basic residues" evidence="26">
    <location>
        <begin position="1576"/>
        <end position="1585"/>
    </location>
</feature>
<keyword evidence="20" id="KW-0238">DNA-binding</keyword>
<evidence type="ECO:0000256" key="18">
    <source>
        <dbReference type="ARBA" id="ARBA00023014"/>
    </source>
</evidence>
<evidence type="ECO:0000256" key="17">
    <source>
        <dbReference type="ARBA" id="ARBA00023004"/>
    </source>
</evidence>
<keyword evidence="11" id="KW-0255">Endonuclease</keyword>
<dbReference type="GO" id="GO:0017116">
    <property type="term" value="F:single-stranded DNA helicase activity"/>
    <property type="evidence" value="ECO:0007669"/>
    <property type="project" value="InterPro"/>
</dbReference>
<evidence type="ECO:0000259" key="27">
    <source>
        <dbReference type="SMART" id="SM00906"/>
    </source>
</evidence>
<evidence type="ECO:0000256" key="12">
    <source>
        <dbReference type="ARBA" id="ARBA00022763"/>
    </source>
</evidence>
<feature type="domain" description="Xylanolytic transcriptional activator regulatory" evidence="27">
    <location>
        <begin position="1823"/>
        <end position="1898"/>
    </location>
</feature>
<dbReference type="GO" id="GO:0051539">
    <property type="term" value="F:4 iron, 4 sulfur cluster binding"/>
    <property type="evidence" value="ECO:0007669"/>
    <property type="project" value="UniProtKB-KW"/>
</dbReference>
<reference evidence="28" key="1">
    <citation type="journal article" date="2021" name="J Fungi (Basel)">
        <title>Virulence traits and population genomics of the black yeast Aureobasidium melanogenum.</title>
        <authorList>
            <person name="Cernosa A."/>
            <person name="Sun X."/>
            <person name="Gostincar C."/>
            <person name="Fang C."/>
            <person name="Gunde-Cimerman N."/>
            <person name="Song Z."/>
        </authorList>
    </citation>
    <scope>NUCLEOTIDE SEQUENCE</scope>
    <source>
        <strain evidence="28">EXF-8016</strain>
    </source>
</reference>
<dbReference type="InterPro" id="IPR007219">
    <property type="entry name" value="XnlR_reg_dom"/>
</dbReference>
<protein>
    <recommendedName>
        <fullName evidence="5">DNA replication ATP-dependent helicase/nuclease DNA2</fullName>
        <ecNumber evidence="4">3.6.4.12</ecNumber>
    </recommendedName>
</protein>
<keyword evidence="22" id="KW-0234">DNA repair</keyword>
<feature type="compositionally biased region" description="Basic and acidic residues" evidence="26">
    <location>
        <begin position="306"/>
        <end position="322"/>
    </location>
</feature>
<dbReference type="OrthoDB" id="6513042at2759"/>
<proteinExistence type="inferred from homology"/>
<comment type="cofactor">
    <cofactor evidence="1">
        <name>[4Fe-4S] cluster</name>
        <dbReference type="ChEBI" id="CHEBI:49883"/>
    </cofactor>
</comment>
<dbReference type="InterPro" id="IPR041677">
    <property type="entry name" value="DNA2/NAM7_AAA_11"/>
</dbReference>
<evidence type="ECO:0000256" key="25">
    <source>
        <dbReference type="ARBA" id="ARBA00047995"/>
    </source>
</evidence>
<evidence type="ECO:0000256" key="7">
    <source>
        <dbReference type="ARBA" id="ARBA00022705"/>
    </source>
</evidence>
<comment type="similarity">
    <text evidence="3">Belongs to the DNA2/NAM7 helicase family.</text>
</comment>
<accession>A0A9P8GEK2</accession>
<keyword evidence="9" id="KW-0479">Metal-binding</keyword>
<evidence type="ECO:0000256" key="5">
    <source>
        <dbReference type="ARBA" id="ARBA00021516"/>
    </source>
</evidence>
<evidence type="ECO:0000256" key="16">
    <source>
        <dbReference type="ARBA" id="ARBA00022840"/>
    </source>
</evidence>
<evidence type="ECO:0000256" key="3">
    <source>
        <dbReference type="ARBA" id="ARBA00007913"/>
    </source>
</evidence>
<dbReference type="Pfam" id="PF08696">
    <property type="entry name" value="Dna2"/>
    <property type="match status" value="1"/>
</dbReference>
<feature type="region of interest" description="Disordered" evidence="26">
    <location>
        <begin position="1"/>
        <end position="240"/>
    </location>
</feature>
<keyword evidence="7" id="KW-0235">DNA replication</keyword>
<feature type="compositionally biased region" description="Low complexity" evidence="26">
    <location>
        <begin position="158"/>
        <end position="167"/>
    </location>
</feature>
<evidence type="ECO:0000256" key="14">
    <source>
        <dbReference type="ARBA" id="ARBA00022806"/>
    </source>
</evidence>
<dbReference type="GO" id="GO:0005524">
    <property type="term" value="F:ATP binding"/>
    <property type="evidence" value="ECO:0007669"/>
    <property type="project" value="UniProtKB-KW"/>
</dbReference>
<evidence type="ECO:0000256" key="2">
    <source>
        <dbReference type="ARBA" id="ARBA00004123"/>
    </source>
</evidence>
<feature type="region of interest" description="Disordered" evidence="26">
    <location>
        <begin position="404"/>
        <end position="466"/>
    </location>
</feature>
<evidence type="ECO:0000256" key="11">
    <source>
        <dbReference type="ARBA" id="ARBA00022759"/>
    </source>
</evidence>
<dbReference type="Proteomes" id="UP000767238">
    <property type="component" value="Unassembled WGS sequence"/>
</dbReference>
<evidence type="ECO:0000256" key="4">
    <source>
        <dbReference type="ARBA" id="ARBA00012551"/>
    </source>
</evidence>
<evidence type="ECO:0000256" key="8">
    <source>
        <dbReference type="ARBA" id="ARBA00022722"/>
    </source>
</evidence>
<dbReference type="GO" id="GO:0005634">
    <property type="term" value="C:nucleus"/>
    <property type="evidence" value="ECO:0007669"/>
    <property type="project" value="UniProtKB-SubCell"/>
</dbReference>
<dbReference type="CDD" id="cd18041">
    <property type="entry name" value="DEXXQc_DNA2"/>
    <property type="match status" value="1"/>
</dbReference>
<evidence type="ECO:0000313" key="29">
    <source>
        <dbReference type="Proteomes" id="UP000767238"/>
    </source>
</evidence>
<dbReference type="PANTHER" id="PTHR31313:SF85">
    <property type="entry name" value="ZN(II)2CYS6 TRANSCRIPTION FACTOR (EUROFUNG)"/>
    <property type="match status" value="1"/>
</dbReference>
<dbReference type="GO" id="GO:0003677">
    <property type="term" value="F:DNA binding"/>
    <property type="evidence" value="ECO:0007669"/>
    <property type="project" value="UniProtKB-KW"/>
</dbReference>
<name>A0A9P8GEK2_AURME</name>
<dbReference type="InterPro" id="IPR014808">
    <property type="entry name" value="DNA_replication_fac_Dna2_N"/>
</dbReference>
<dbReference type="GO" id="GO:0004519">
    <property type="term" value="F:endonuclease activity"/>
    <property type="evidence" value="ECO:0007669"/>
    <property type="project" value="UniProtKB-KW"/>
</dbReference>
<dbReference type="InterPro" id="IPR051615">
    <property type="entry name" value="Transcr_Regulatory_Elem"/>
</dbReference>
<keyword evidence="21" id="KW-0804">Transcription</keyword>
<keyword evidence="13" id="KW-0378">Hydrolase</keyword>
<dbReference type="FunFam" id="3.40.50.300:FF:001170">
    <property type="entry name" value="DNA replication helicase Dna2"/>
    <property type="match status" value="1"/>
</dbReference>
<dbReference type="Gene3D" id="3.90.320.10">
    <property type="match status" value="1"/>
</dbReference>
<dbReference type="InterPro" id="IPR027417">
    <property type="entry name" value="P-loop_NTPase"/>
</dbReference>
<feature type="compositionally biased region" description="Acidic residues" evidence="26">
    <location>
        <begin position="455"/>
        <end position="466"/>
    </location>
</feature>
<dbReference type="CDD" id="cd12148">
    <property type="entry name" value="fungal_TF_MHR"/>
    <property type="match status" value="1"/>
</dbReference>
<dbReference type="InterPro" id="IPR041679">
    <property type="entry name" value="DNA2/NAM7-like_C"/>
</dbReference>
<feature type="region of interest" description="Disordered" evidence="26">
    <location>
        <begin position="1556"/>
        <end position="1585"/>
    </location>
</feature>
<dbReference type="PANTHER" id="PTHR31313">
    <property type="entry name" value="TY1 ENHANCER ACTIVATOR"/>
    <property type="match status" value="1"/>
</dbReference>
<dbReference type="EC" id="3.6.4.12" evidence="4"/>
<keyword evidence="19" id="KW-0805">Transcription regulation</keyword>
<feature type="compositionally biased region" description="Basic and acidic residues" evidence="26">
    <location>
        <begin position="203"/>
        <end position="213"/>
    </location>
</feature>
<dbReference type="GO" id="GO:0006260">
    <property type="term" value="P:DNA replication"/>
    <property type="evidence" value="ECO:0007669"/>
    <property type="project" value="UniProtKB-KW"/>
</dbReference>
<keyword evidence="24" id="KW-0511">Multifunctional enzyme</keyword>
<comment type="catalytic activity">
    <reaction evidence="25">
        <text>ATP + H2O = ADP + phosphate + H(+)</text>
        <dbReference type="Rhea" id="RHEA:13065"/>
        <dbReference type="ChEBI" id="CHEBI:15377"/>
        <dbReference type="ChEBI" id="CHEBI:15378"/>
        <dbReference type="ChEBI" id="CHEBI:30616"/>
        <dbReference type="ChEBI" id="CHEBI:43474"/>
        <dbReference type="ChEBI" id="CHEBI:456216"/>
        <dbReference type="EC" id="3.6.4.12"/>
    </reaction>
</comment>
<dbReference type="CDD" id="cd18808">
    <property type="entry name" value="SF1_C_Upf1"/>
    <property type="match status" value="1"/>
</dbReference>
<keyword evidence="23" id="KW-0539">Nucleus</keyword>
<dbReference type="GO" id="GO:0006351">
    <property type="term" value="P:DNA-templated transcription"/>
    <property type="evidence" value="ECO:0007669"/>
    <property type="project" value="InterPro"/>
</dbReference>
<evidence type="ECO:0000256" key="23">
    <source>
        <dbReference type="ARBA" id="ARBA00023242"/>
    </source>
</evidence>
<dbReference type="InterPro" id="IPR011604">
    <property type="entry name" value="PDDEXK-like_dom_sf"/>
</dbReference>
<keyword evidence="14" id="KW-0347">Helicase</keyword>
<dbReference type="FunFam" id="3.40.50.300:FF:000789">
    <property type="entry name" value="DNA replication ATP-dependent helicase/nuclease DNA2"/>
    <property type="match status" value="1"/>
</dbReference>
<keyword evidence="15" id="KW-0862">Zinc</keyword>
<evidence type="ECO:0000256" key="1">
    <source>
        <dbReference type="ARBA" id="ARBA00001966"/>
    </source>
</evidence>
<dbReference type="CDD" id="cd22318">
    <property type="entry name" value="DNA2_N-like"/>
    <property type="match status" value="1"/>
</dbReference>
<keyword evidence="12" id="KW-0227">DNA damage</keyword>
<feature type="compositionally biased region" description="Basic and acidic residues" evidence="26">
    <location>
        <begin position="55"/>
        <end position="72"/>
    </location>
</feature>
<evidence type="ECO:0000256" key="10">
    <source>
        <dbReference type="ARBA" id="ARBA00022741"/>
    </source>
</evidence>
<dbReference type="Pfam" id="PF13087">
    <property type="entry name" value="AAA_12"/>
    <property type="match status" value="1"/>
</dbReference>
<dbReference type="GO" id="GO:0016787">
    <property type="term" value="F:hydrolase activity"/>
    <property type="evidence" value="ECO:0007669"/>
    <property type="project" value="UniProtKB-KW"/>
</dbReference>
<gene>
    <name evidence="28" type="ORF">KCV03_g5724</name>
</gene>
<dbReference type="InterPro" id="IPR047187">
    <property type="entry name" value="SF1_C_Upf1"/>
</dbReference>
<dbReference type="EMBL" id="JAHFYH010000039">
    <property type="protein sequence ID" value="KAH0220242.1"/>
    <property type="molecule type" value="Genomic_DNA"/>
</dbReference>
<keyword evidence="6" id="KW-0004">4Fe-4S</keyword>
<dbReference type="Pfam" id="PF04082">
    <property type="entry name" value="Fungal_trans"/>
    <property type="match status" value="1"/>
</dbReference>
<evidence type="ECO:0000313" key="28">
    <source>
        <dbReference type="EMBL" id="KAH0220242.1"/>
    </source>
</evidence>
<keyword evidence="16" id="KW-0067">ATP-binding</keyword>
<dbReference type="FunFam" id="3.90.320.10:FF:000001">
    <property type="entry name" value="DNA replication helicase Dna2"/>
    <property type="match status" value="1"/>
</dbReference>
<feature type="compositionally biased region" description="Low complexity" evidence="26">
    <location>
        <begin position="323"/>
        <end position="336"/>
    </location>
</feature>
<keyword evidence="18" id="KW-0411">Iron-sulfur</keyword>
<comment type="caution">
    <text evidence="28">The sequence shown here is derived from an EMBL/GenBank/DDBJ whole genome shotgun (WGS) entry which is preliminary data.</text>
</comment>
<evidence type="ECO:0000256" key="21">
    <source>
        <dbReference type="ARBA" id="ARBA00023163"/>
    </source>
</evidence>
<evidence type="ECO:0000256" key="19">
    <source>
        <dbReference type="ARBA" id="ARBA00023015"/>
    </source>
</evidence>
<evidence type="ECO:0000256" key="13">
    <source>
        <dbReference type="ARBA" id="ARBA00022801"/>
    </source>
</evidence>
<dbReference type="GO" id="GO:0006281">
    <property type="term" value="P:DNA repair"/>
    <property type="evidence" value="ECO:0007669"/>
    <property type="project" value="UniProtKB-KW"/>
</dbReference>
<dbReference type="Gene3D" id="3.40.50.300">
    <property type="entry name" value="P-loop containing nucleotide triphosphate hydrolases"/>
    <property type="match status" value="2"/>
</dbReference>
<dbReference type="InterPro" id="IPR026851">
    <property type="entry name" value="Dna2/JHS1_DEXXQ-box"/>
</dbReference>
<dbReference type="Pfam" id="PF13086">
    <property type="entry name" value="AAA_11"/>
    <property type="match status" value="2"/>
</dbReference>
<reference evidence="28" key="2">
    <citation type="submission" date="2021-08" db="EMBL/GenBank/DDBJ databases">
        <authorList>
            <person name="Gostincar C."/>
            <person name="Sun X."/>
            <person name="Song Z."/>
            <person name="Gunde-Cimerman N."/>
        </authorList>
    </citation>
    <scope>NUCLEOTIDE SEQUENCE</scope>
    <source>
        <strain evidence="28">EXF-8016</strain>
    </source>
</reference>
<evidence type="ECO:0000256" key="26">
    <source>
        <dbReference type="SAM" id="MobiDB-lite"/>
    </source>
</evidence>